<dbReference type="PANTHER" id="PTHR11104:SF0">
    <property type="entry name" value="SPBETA PROPHAGE-DERIVED AMINOGLYCOSIDE N(3')-ACETYLTRANSFERASE-LIKE PROTEIN YOKD"/>
    <property type="match status" value="1"/>
</dbReference>
<evidence type="ECO:0000256" key="1">
    <source>
        <dbReference type="ARBA" id="ARBA00006383"/>
    </source>
</evidence>
<comment type="caution">
    <text evidence="5">The sequence shown here is derived from an EMBL/GenBank/DDBJ whole genome shotgun (WGS) entry which is preliminary data.</text>
</comment>
<evidence type="ECO:0000313" key="6">
    <source>
        <dbReference type="Proteomes" id="UP001580407"/>
    </source>
</evidence>
<dbReference type="RefSeq" id="WP_375523321.1">
    <property type="nucleotide sequence ID" value="NZ_JBHILM010000001.1"/>
</dbReference>
<sequence length="267" mass="29409">MIVNEAAWPLSVKTFTEAYRTLGVEQGMTLIVHSSLKALNRWIIGGPTAVVLALEEAAGEEGTLVMPAHSGDLSDPSKWGNPPVPETWWQAIRDEMPPFQRDLTPTLGMGAVVECFRKQEGTLRSNHPQVSFCARGPKAGWLVENHELAYGLGEGSPLAKLYEDNAMVLLLGVGYDNNTSIHLAEYRANYASKATVINGAPILKDGRRVWCTFEDIDISSDDFIKLGEEFEQITGHVKKVQVGDAAARLMPVRPLVDFAVAWLEKHR</sequence>
<dbReference type="EMBL" id="JBHILM010000001">
    <property type="protein sequence ID" value="MFB5679480.1"/>
    <property type="molecule type" value="Genomic_DNA"/>
</dbReference>
<protein>
    <recommendedName>
        <fullName evidence="4">Aminoglycoside N(3)-acetyltransferase</fullName>
        <ecNumber evidence="4">2.3.1.-</ecNumber>
    </recommendedName>
</protein>
<evidence type="ECO:0000256" key="3">
    <source>
        <dbReference type="ARBA" id="ARBA00023315"/>
    </source>
</evidence>
<accession>A0ABV5B1S6</accession>
<keyword evidence="3 4" id="KW-0012">Acyltransferase</keyword>
<comment type="similarity">
    <text evidence="1 4">Belongs to the antibiotic N-acetyltransferase family.</text>
</comment>
<dbReference type="Pfam" id="PF02522">
    <property type="entry name" value="Antibiotic_NAT"/>
    <property type="match status" value="1"/>
</dbReference>
<keyword evidence="2 4" id="KW-0808">Transferase</keyword>
<reference evidence="5 6" key="1">
    <citation type="submission" date="2024-09" db="EMBL/GenBank/DDBJ databases">
        <authorList>
            <person name="Ruan L."/>
        </authorList>
    </citation>
    <scope>NUCLEOTIDE SEQUENCE [LARGE SCALE GENOMIC DNA]</scope>
    <source>
        <strain evidence="5 6">D33</strain>
    </source>
</reference>
<dbReference type="PANTHER" id="PTHR11104">
    <property type="entry name" value="AMINOGLYCOSIDE N3-ACETYLTRANSFERASE"/>
    <property type="match status" value="1"/>
</dbReference>
<keyword evidence="4" id="KW-0046">Antibiotic resistance</keyword>
<organism evidence="5 6">
    <name type="scientific">Paenibacillus terreus</name>
    <dbReference type="NCBI Taxonomy" id="1387834"/>
    <lineage>
        <taxon>Bacteria</taxon>
        <taxon>Bacillati</taxon>
        <taxon>Bacillota</taxon>
        <taxon>Bacilli</taxon>
        <taxon>Bacillales</taxon>
        <taxon>Paenibacillaceae</taxon>
        <taxon>Paenibacillus</taxon>
    </lineage>
</organism>
<dbReference type="SUPFAM" id="SSF110710">
    <property type="entry name" value="TTHA0583/YokD-like"/>
    <property type="match status" value="1"/>
</dbReference>
<proteinExistence type="inferred from homology"/>
<evidence type="ECO:0000256" key="4">
    <source>
        <dbReference type="RuleBase" id="RU365031"/>
    </source>
</evidence>
<dbReference type="Proteomes" id="UP001580407">
    <property type="component" value="Unassembled WGS sequence"/>
</dbReference>
<comment type="catalytic activity">
    <reaction evidence="4">
        <text>a 2-deoxystreptamine antibiotic + acetyl-CoA = an N(3)-acetyl-2-deoxystreptamine antibiotic + CoA + H(+)</text>
        <dbReference type="Rhea" id="RHEA:12665"/>
        <dbReference type="ChEBI" id="CHEBI:15378"/>
        <dbReference type="ChEBI" id="CHEBI:57287"/>
        <dbReference type="ChEBI" id="CHEBI:57288"/>
        <dbReference type="ChEBI" id="CHEBI:57921"/>
        <dbReference type="ChEBI" id="CHEBI:77452"/>
        <dbReference type="EC" id="2.3.1.81"/>
    </reaction>
</comment>
<dbReference type="EC" id="2.3.1.-" evidence="4"/>
<dbReference type="InterPro" id="IPR028345">
    <property type="entry name" value="Antibiotic_NAT-like"/>
</dbReference>
<evidence type="ECO:0000256" key="2">
    <source>
        <dbReference type="ARBA" id="ARBA00022679"/>
    </source>
</evidence>
<gene>
    <name evidence="5" type="ORF">ACE3NQ_00965</name>
</gene>
<keyword evidence="6" id="KW-1185">Reference proteome</keyword>
<evidence type="ECO:0000313" key="5">
    <source>
        <dbReference type="EMBL" id="MFB5679480.1"/>
    </source>
</evidence>
<name>A0ABV5B1S6_9BACL</name>
<dbReference type="InterPro" id="IPR003679">
    <property type="entry name" value="Amioglycoside_AcTrfase"/>
</dbReference>